<keyword evidence="3" id="KW-1185">Reference proteome</keyword>
<dbReference type="EMBL" id="JACIGI010000002">
    <property type="protein sequence ID" value="MBB4284533.1"/>
    <property type="molecule type" value="Genomic_DNA"/>
</dbReference>
<feature type="region of interest" description="Disordered" evidence="1">
    <location>
        <begin position="90"/>
        <end position="120"/>
    </location>
</feature>
<dbReference type="Proteomes" id="UP000555728">
    <property type="component" value="Unassembled WGS sequence"/>
</dbReference>
<comment type="caution">
    <text evidence="2">The sequence shown here is derived from an EMBL/GenBank/DDBJ whole genome shotgun (WGS) entry which is preliminary data.</text>
</comment>
<name>A0A7W6WJG1_9PROT</name>
<gene>
    <name evidence="2" type="ORF">GGD88_000240</name>
</gene>
<accession>A0A7W6WJG1</accession>
<dbReference type="AlphaFoldDB" id="A0A7W6WJG1"/>
<protein>
    <submittedName>
        <fullName evidence="2">Uncharacterized protein</fullName>
    </submittedName>
</protein>
<evidence type="ECO:0000313" key="2">
    <source>
        <dbReference type="EMBL" id="MBB4284533.1"/>
    </source>
</evidence>
<feature type="compositionally biased region" description="Basic residues" evidence="1">
    <location>
        <begin position="100"/>
        <end position="111"/>
    </location>
</feature>
<proteinExistence type="predicted"/>
<sequence length="120" mass="13521">MNDQATALTITPINGEPRILDTDLAVKLGYERPRAIRQIIERYISHLSSLGYLAPHRVAQLRSNGATHFVDAYYLNRKQALFIITQAGRQTRRNDGLGPARHRISPGKHRGNPNVAKRDL</sequence>
<evidence type="ECO:0000313" key="3">
    <source>
        <dbReference type="Proteomes" id="UP000555728"/>
    </source>
</evidence>
<evidence type="ECO:0000256" key="1">
    <source>
        <dbReference type="SAM" id="MobiDB-lite"/>
    </source>
</evidence>
<reference evidence="2 3" key="1">
    <citation type="submission" date="2020-08" db="EMBL/GenBank/DDBJ databases">
        <title>Genome sequencing of Purple Non-Sulfur Bacteria from various extreme environments.</title>
        <authorList>
            <person name="Mayer M."/>
        </authorList>
    </citation>
    <scope>NUCLEOTIDE SEQUENCE [LARGE SCALE GENOMIC DNA]</scope>
    <source>
        <strain evidence="2 3">JA135</strain>
    </source>
</reference>
<dbReference type="RefSeq" id="WP_184431019.1">
    <property type="nucleotide sequence ID" value="NZ_JACIGI010000002.1"/>
</dbReference>
<organism evidence="2 3">
    <name type="scientific">Roseospira goensis</name>
    <dbReference type="NCBI Taxonomy" id="391922"/>
    <lineage>
        <taxon>Bacteria</taxon>
        <taxon>Pseudomonadati</taxon>
        <taxon>Pseudomonadota</taxon>
        <taxon>Alphaproteobacteria</taxon>
        <taxon>Rhodospirillales</taxon>
        <taxon>Rhodospirillaceae</taxon>
        <taxon>Roseospira</taxon>
    </lineage>
</organism>